<protein>
    <submittedName>
        <fullName evidence="1">32927_t:CDS:1</fullName>
    </submittedName>
</protein>
<keyword evidence="2" id="KW-1185">Reference proteome</keyword>
<dbReference type="EMBL" id="CAJVQC010052168">
    <property type="protein sequence ID" value="CAG8791264.1"/>
    <property type="molecule type" value="Genomic_DNA"/>
</dbReference>
<evidence type="ECO:0000313" key="1">
    <source>
        <dbReference type="EMBL" id="CAG8791264.1"/>
    </source>
</evidence>
<evidence type="ECO:0000313" key="2">
    <source>
        <dbReference type="Proteomes" id="UP000789920"/>
    </source>
</evidence>
<comment type="caution">
    <text evidence="1">The sequence shown here is derived from an EMBL/GenBank/DDBJ whole genome shotgun (WGS) entry which is preliminary data.</text>
</comment>
<gene>
    <name evidence="1" type="ORF">RPERSI_LOCUS19196</name>
</gene>
<proteinExistence type="predicted"/>
<reference evidence="1" key="1">
    <citation type="submission" date="2021-06" db="EMBL/GenBank/DDBJ databases">
        <authorList>
            <person name="Kallberg Y."/>
            <person name="Tangrot J."/>
            <person name="Rosling A."/>
        </authorList>
    </citation>
    <scope>NUCLEOTIDE SEQUENCE</scope>
    <source>
        <strain evidence="1">MA461A</strain>
    </source>
</reference>
<dbReference type="Proteomes" id="UP000789920">
    <property type="component" value="Unassembled WGS sequence"/>
</dbReference>
<sequence>NNWLQNDPLCIEVIDFSSDRYQLPENNYKDLVGEKTDIRDLIKSDRIKKLCTDFVIEEEYDKEYVIREIINVFLQEIKLNVLHKVSHSSKNSLVEIIAQLLDTT</sequence>
<organism evidence="1 2">
    <name type="scientific">Racocetra persica</name>
    <dbReference type="NCBI Taxonomy" id="160502"/>
    <lineage>
        <taxon>Eukaryota</taxon>
        <taxon>Fungi</taxon>
        <taxon>Fungi incertae sedis</taxon>
        <taxon>Mucoromycota</taxon>
        <taxon>Glomeromycotina</taxon>
        <taxon>Glomeromycetes</taxon>
        <taxon>Diversisporales</taxon>
        <taxon>Gigasporaceae</taxon>
        <taxon>Racocetra</taxon>
    </lineage>
</organism>
<feature type="non-terminal residue" evidence="1">
    <location>
        <position position="1"/>
    </location>
</feature>
<accession>A0ACA9RG65</accession>
<name>A0ACA9RG65_9GLOM</name>
<feature type="non-terminal residue" evidence="1">
    <location>
        <position position="104"/>
    </location>
</feature>